<comment type="caution">
    <text evidence="6">The sequence shown here is derived from an EMBL/GenBank/DDBJ whole genome shotgun (WGS) entry which is preliminary data.</text>
</comment>
<accession>A0A814LM92</accession>
<dbReference type="Proteomes" id="UP000663845">
    <property type="component" value="Unassembled WGS sequence"/>
</dbReference>
<dbReference type="InterPro" id="IPR001258">
    <property type="entry name" value="NHL_repeat"/>
</dbReference>
<evidence type="ECO:0000313" key="7">
    <source>
        <dbReference type="EMBL" id="CAF4113703.1"/>
    </source>
</evidence>
<dbReference type="Gene3D" id="2.120.10.30">
    <property type="entry name" value="TolB, C-terminal domain"/>
    <property type="match status" value="2"/>
</dbReference>
<keyword evidence="5" id="KW-1133">Transmembrane helix</keyword>
<evidence type="ECO:0008006" key="9">
    <source>
        <dbReference type="Google" id="ProtNLM"/>
    </source>
</evidence>
<evidence type="ECO:0000256" key="3">
    <source>
        <dbReference type="ARBA" id="ARBA00023180"/>
    </source>
</evidence>
<keyword evidence="2" id="KW-0677">Repeat</keyword>
<name>A0A814LM92_9BILA</name>
<dbReference type="CDD" id="cd05819">
    <property type="entry name" value="NHL"/>
    <property type="match status" value="1"/>
</dbReference>
<proteinExistence type="predicted"/>
<dbReference type="EMBL" id="CAJOAZ010005810">
    <property type="protein sequence ID" value="CAF4113703.1"/>
    <property type="molecule type" value="Genomic_DNA"/>
</dbReference>
<evidence type="ECO:0000256" key="5">
    <source>
        <dbReference type="SAM" id="Phobius"/>
    </source>
</evidence>
<evidence type="ECO:0000313" key="8">
    <source>
        <dbReference type="Proteomes" id="UP000663845"/>
    </source>
</evidence>
<evidence type="ECO:0000256" key="1">
    <source>
        <dbReference type="ARBA" id="ARBA00022729"/>
    </source>
</evidence>
<dbReference type="InterPro" id="IPR011042">
    <property type="entry name" value="6-blade_b-propeller_TolB-like"/>
</dbReference>
<feature type="repeat" description="NHL" evidence="4">
    <location>
        <begin position="343"/>
        <end position="374"/>
    </location>
</feature>
<gene>
    <name evidence="6" type="ORF">JYZ213_LOCUS19465</name>
    <name evidence="7" type="ORF">OXD698_LOCUS36085</name>
</gene>
<sequence>MPEPVNKNNVKQCTRPQTGSSVFHRKIILILIIIAILSLTTIIGITIVSIYITKAETTIIITTTTTDASTIKITINEPKSSKWKQNAITVAGGNGEGQKSNQLDHPFGIFIDKNKNIFIADYDNHRIVEWKYNAKEGQIIAGGNGQGNRIDQLNYPRDVIVDQQNHSVIIADWENKRVIQWSRQNQQILIDNIDCYGLAMDKHGFLYVSDAGKNEVRRWKMGEYNNEGIIVAGGNGQGDYPNLLNFPTFIFVDEDQSVYISDHENRRVMKWIKDAKEGTIVAGGNGGGDNLNQLYYPQGVIVDHLGQIYVADYGNDRIMRWYEGKEEGEIVVGGNGHGNQSNQLNGPTDLSFDDEGNLYVADIGNHRIQKFEIIL</sequence>
<dbReference type="SUPFAM" id="SSF63829">
    <property type="entry name" value="Calcium-dependent phosphotriesterase"/>
    <property type="match status" value="1"/>
</dbReference>
<dbReference type="PANTHER" id="PTHR10680">
    <property type="entry name" value="PEPTIDYL-GLYCINE ALPHA-AMIDATING MONOOXYGENASE"/>
    <property type="match status" value="1"/>
</dbReference>
<organism evidence="6 8">
    <name type="scientific">Adineta steineri</name>
    <dbReference type="NCBI Taxonomy" id="433720"/>
    <lineage>
        <taxon>Eukaryota</taxon>
        <taxon>Metazoa</taxon>
        <taxon>Spiralia</taxon>
        <taxon>Gnathifera</taxon>
        <taxon>Rotifera</taxon>
        <taxon>Eurotatoria</taxon>
        <taxon>Bdelloidea</taxon>
        <taxon>Adinetida</taxon>
        <taxon>Adinetidae</taxon>
        <taxon>Adineta</taxon>
    </lineage>
</organism>
<dbReference type="PANTHER" id="PTHR10680:SF14">
    <property type="entry name" value="PEPTIDYL-GLYCINE ALPHA-AMIDATING MONOOXYGENASE"/>
    <property type="match status" value="1"/>
</dbReference>
<keyword evidence="3" id="KW-0325">Glycoprotein</keyword>
<keyword evidence="1" id="KW-0732">Signal</keyword>
<dbReference type="Pfam" id="PF01436">
    <property type="entry name" value="NHL"/>
    <property type="match status" value="1"/>
</dbReference>
<evidence type="ECO:0000256" key="2">
    <source>
        <dbReference type="ARBA" id="ARBA00022737"/>
    </source>
</evidence>
<dbReference type="SUPFAM" id="SSF50956">
    <property type="entry name" value="Thermostable phytase (3-phytase)"/>
    <property type="match status" value="1"/>
</dbReference>
<dbReference type="Proteomes" id="UP000663844">
    <property type="component" value="Unassembled WGS sequence"/>
</dbReference>
<keyword evidence="5" id="KW-0812">Transmembrane</keyword>
<reference evidence="6" key="1">
    <citation type="submission" date="2021-02" db="EMBL/GenBank/DDBJ databases">
        <authorList>
            <person name="Nowell W R."/>
        </authorList>
    </citation>
    <scope>NUCLEOTIDE SEQUENCE</scope>
</reference>
<feature type="transmembrane region" description="Helical" evidence="5">
    <location>
        <begin position="27"/>
        <end position="52"/>
    </location>
</feature>
<evidence type="ECO:0000313" key="6">
    <source>
        <dbReference type="EMBL" id="CAF1065605.1"/>
    </source>
</evidence>
<dbReference type="PROSITE" id="PS51125">
    <property type="entry name" value="NHL"/>
    <property type="match status" value="1"/>
</dbReference>
<dbReference type="GO" id="GO:0005576">
    <property type="term" value="C:extracellular region"/>
    <property type="evidence" value="ECO:0007669"/>
    <property type="project" value="TreeGrafter"/>
</dbReference>
<dbReference type="EMBL" id="CAJNOG010000197">
    <property type="protein sequence ID" value="CAF1065605.1"/>
    <property type="molecule type" value="Genomic_DNA"/>
</dbReference>
<evidence type="ECO:0000256" key="4">
    <source>
        <dbReference type="PROSITE-ProRule" id="PRU00504"/>
    </source>
</evidence>
<protein>
    <recommendedName>
        <fullName evidence="9">NHL repeat containing protein</fullName>
    </recommendedName>
</protein>
<keyword evidence="5" id="KW-0472">Membrane</keyword>
<dbReference type="AlphaFoldDB" id="A0A814LM92"/>
<dbReference type="Gene3D" id="2.40.10.500">
    <property type="match status" value="1"/>
</dbReference>